<accession>A0A0D1Z9U8</accession>
<dbReference type="GeneID" id="27338965"/>
<dbReference type="RefSeq" id="XP_016229998.1">
    <property type="nucleotide sequence ID" value="XM_016386190.1"/>
</dbReference>
<evidence type="ECO:0000256" key="1">
    <source>
        <dbReference type="SAM" id="MobiDB-lite"/>
    </source>
</evidence>
<feature type="compositionally biased region" description="Basic and acidic residues" evidence="1">
    <location>
        <begin position="57"/>
        <end position="68"/>
    </location>
</feature>
<evidence type="ECO:0000313" key="2">
    <source>
        <dbReference type="EMBL" id="KIW09782.1"/>
    </source>
</evidence>
<reference evidence="2 3" key="1">
    <citation type="submission" date="2015-01" db="EMBL/GenBank/DDBJ databases">
        <title>The Genome Sequence of Exophiala spinifera CBS89968.</title>
        <authorList>
            <consortium name="The Broad Institute Genomics Platform"/>
            <person name="Cuomo C."/>
            <person name="de Hoog S."/>
            <person name="Gorbushina A."/>
            <person name="Stielow B."/>
            <person name="Teixiera M."/>
            <person name="Abouelleil A."/>
            <person name="Chapman S.B."/>
            <person name="Priest M."/>
            <person name="Young S.K."/>
            <person name="Wortman J."/>
            <person name="Nusbaum C."/>
            <person name="Birren B."/>
        </authorList>
    </citation>
    <scope>NUCLEOTIDE SEQUENCE [LARGE SCALE GENOMIC DNA]</scope>
    <source>
        <strain evidence="2 3">CBS 89968</strain>
    </source>
</reference>
<evidence type="ECO:0000313" key="3">
    <source>
        <dbReference type="Proteomes" id="UP000053328"/>
    </source>
</evidence>
<name>A0A0D1Z9U8_9EURO</name>
<sequence length="321" mass="35445">MSSVPLLDQIQLPTPSNTPRAMEQDEPSPTTYANHSTTWTPVDGMTPVSTNPSRKRSREDTALDHEADGSYFAPVDQPTPIPEEEEPIYGEGMVLLNPKTGVSISAESQTGTWYEEKVDRKHLEEEVAAANFRPKMPTSRKSVRLSQTSLRLPVDTSVASAPASPPKTAVDRPEFDEATLALGIGWTKMASEDESIQAAARGWARYLENHYARYIHGAEILLKSSGLNAYLVGCQEGFFLFSEDLLEGKLVGRSWSTCLQNLRSQPVVFEGQEVLRAERTPGPEAAPNQMPQRNIMENWADFNRLNSPQPITATGNGMELD</sequence>
<organism evidence="2 3">
    <name type="scientific">Exophiala spinifera</name>
    <dbReference type="NCBI Taxonomy" id="91928"/>
    <lineage>
        <taxon>Eukaryota</taxon>
        <taxon>Fungi</taxon>
        <taxon>Dikarya</taxon>
        <taxon>Ascomycota</taxon>
        <taxon>Pezizomycotina</taxon>
        <taxon>Eurotiomycetes</taxon>
        <taxon>Chaetothyriomycetidae</taxon>
        <taxon>Chaetothyriales</taxon>
        <taxon>Herpotrichiellaceae</taxon>
        <taxon>Exophiala</taxon>
    </lineage>
</organism>
<feature type="region of interest" description="Disordered" evidence="1">
    <location>
        <begin position="1"/>
        <end position="81"/>
    </location>
</feature>
<dbReference type="OrthoDB" id="5359669at2759"/>
<dbReference type="Proteomes" id="UP000053328">
    <property type="component" value="Unassembled WGS sequence"/>
</dbReference>
<dbReference type="VEuPathDB" id="FungiDB:PV08_11882"/>
<feature type="compositionally biased region" description="Polar residues" evidence="1">
    <location>
        <begin position="27"/>
        <end position="40"/>
    </location>
</feature>
<dbReference type="AlphaFoldDB" id="A0A0D1Z9U8"/>
<dbReference type="HOGENOM" id="CLU_047454_0_0_1"/>
<keyword evidence="3" id="KW-1185">Reference proteome</keyword>
<protein>
    <submittedName>
        <fullName evidence="2">Uncharacterized protein</fullName>
    </submittedName>
</protein>
<gene>
    <name evidence="2" type="ORF">PV08_11882</name>
</gene>
<proteinExistence type="predicted"/>
<dbReference type="EMBL" id="KN847502">
    <property type="protein sequence ID" value="KIW09782.1"/>
    <property type="molecule type" value="Genomic_DNA"/>
</dbReference>